<accession>A0A451DES2</accession>
<dbReference type="InterPro" id="IPR036386">
    <property type="entry name" value="HscB_C_sf"/>
</dbReference>
<dbReference type="Proteomes" id="UP000294413">
    <property type="component" value="Chromosome 1"/>
</dbReference>
<protein>
    <submittedName>
        <fullName evidence="2">Co-chaperone protein HscB</fullName>
    </submittedName>
</protein>
<evidence type="ECO:0000256" key="1">
    <source>
        <dbReference type="ARBA" id="ARBA00023186"/>
    </source>
</evidence>
<dbReference type="GO" id="GO:0051259">
    <property type="term" value="P:protein complex oligomerization"/>
    <property type="evidence" value="ECO:0007669"/>
    <property type="project" value="InterPro"/>
</dbReference>
<gene>
    <name evidence="2" type="primary">hscB</name>
    <name evidence="2" type="ORF">BUCISPPA3004_407</name>
</gene>
<dbReference type="RefSeq" id="WP_154049059.1">
    <property type="nucleotide sequence ID" value="NZ_LR217722.1"/>
</dbReference>
<dbReference type="AlphaFoldDB" id="A0A451DES2"/>
<dbReference type="Gene3D" id="1.10.287.110">
    <property type="entry name" value="DnaJ domain"/>
    <property type="match status" value="1"/>
</dbReference>
<dbReference type="PANTHER" id="PTHR14021">
    <property type="entry name" value="IRON-SULFUR CLUSTER CO-CHAPERONE PROTEIN HSCB"/>
    <property type="match status" value="1"/>
</dbReference>
<dbReference type="GO" id="GO:0044571">
    <property type="term" value="P:[2Fe-2S] cluster assembly"/>
    <property type="evidence" value="ECO:0007669"/>
    <property type="project" value="InterPro"/>
</dbReference>
<dbReference type="GO" id="GO:0001671">
    <property type="term" value="F:ATPase activator activity"/>
    <property type="evidence" value="ECO:0007669"/>
    <property type="project" value="InterPro"/>
</dbReference>
<keyword evidence="1" id="KW-0143">Chaperone</keyword>
<dbReference type="GO" id="GO:0051087">
    <property type="term" value="F:protein-folding chaperone binding"/>
    <property type="evidence" value="ECO:0007669"/>
    <property type="project" value="InterPro"/>
</dbReference>
<dbReference type="InterPro" id="IPR036869">
    <property type="entry name" value="J_dom_sf"/>
</dbReference>
<evidence type="ECO:0000313" key="2">
    <source>
        <dbReference type="EMBL" id="VFP85141.1"/>
    </source>
</evidence>
<dbReference type="NCBIfam" id="TIGR00714">
    <property type="entry name" value="hscB"/>
    <property type="match status" value="1"/>
</dbReference>
<dbReference type="Gene3D" id="1.20.1280.20">
    <property type="entry name" value="HscB, C-terminal domain"/>
    <property type="match status" value="1"/>
</dbReference>
<dbReference type="SUPFAM" id="SSF46565">
    <property type="entry name" value="Chaperone J-domain"/>
    <property type="match status" value="1"/>
</dbReference>
<name>A0A451DES2_9GAMM</name>
<organism evidence="2 3">
    <name type="scientific">Buchnera aphidicola</name>
    <name type="common">Cinara splendens</name>
    <dbReference type="NCBI Taxonomy" id="2518979"/>
    <lineage>
        <taxon>Bacteria</taxon>
        <taxon>Pseudomonadati</taxon>
        <taxon>Pseudomonadota</taxon>
        <taxon>Gammaproteobacteria</taxon>
        <taxon>Enterobacterales</taxon>
        <taxon>Erwiniaceae</taxon>
        <taxon>Buchnera</taxon>
    </lineage>
</organism>
<dbReference type="SUPFAM" id="SSF47144">
    <property type="entry name" value="HSC20 (HSCB), C-terminal oligomerisation domain"/>
    <property type="match status" value="1"/>
</dbReference>
<dbReference type="OrthoDB" id="287587at2"/>
<reference evidence="2 3" key="1">
    <citation type="submission" date="2019-02" db="EMBL/GenBank/DDBJ databases">
        <authorList>
            <person name="Manzano-Marin A."/>
            <person name="Manzano-Marin A."/>
        </authorList>
    </citation>
    <scope>NUCLEOTIDE SEQUENCE [LARGE SCALE GENOMIC DNA]</scope>
    <source>
        <strain evidence="2 3">BuCisplendens</strain>
    </source>
</reference>
<evidence type="ECO:0000313" key="3">
    <source>
        <dbReference type="Proteomes" id="UP000294413"/>
    </source>
</evidence>
<dbReference type="EMBL" id="LR217722">
    <property type="protein sequence ID" value="VFP85141.1"/>
    <property type="molecule type" value="Genomic_DNA"/>
</dbReference>
<sequence>MNYFNLFKLSQKFNIDKKKLIKNFYKLQKKYHPDMQKKKKISAVNQLLISIKINKGFNTLKNRFTRAKYLLKINNEKNLLPKNNNCYQKKILTKQFKLHEKIQEIKKKSNSYIHINKFIKKLKIKLILYYSQFNKKIKEKKINYANQIFYCISFIYKIIKKAQNFKNKLIQDKEIRS</sequence>
<proteinExistence type="predicted"/>
<dbReference type="InterPro" id="IPR004640">
    <property type="entry name" value="HscB"/>
</dbReference>
<dbReference type="PANTHER" id="PTHR14021:SF15">
    <property type="entry name" value="IRON-SULFUR CLUSTER CO-CHAPERONE PROTEIN HSCB"/>
    <property type="match status" value="1"/>
</dbReference>